<dbReference type="Pfam" id="PF13855">
    <property type="entry name" value="LRR_8"/>
    <property type="match status" value="1"/>
</dbReference>
<reference evidence="7" key="2">
    <citation type="submission" date="2025-08" db="UniProtKB">
        <authorList>
            <consortium name="Ensembl"/>
        </authorList>
    </citation>
    <scope>IDENTIFICATION</scope>
</reference>
<sequence>MARSAFLFLLSVALVEASKVCPHQCLCYDSSDLVDCRGRGFTHVPHNIPHGTWLLDLGGNTLSDLYIHRLEPEAFSSLGFLEKLDLSHNWLRRLVTFRNFEKLENLEKLDLSGNQILSVEPGTFRALSHLRHLYLQDNHLNVLKDGMLAMLQSLETFLNLHTPGTHLQLANNPWICDCDLHRVFSKILSVRHLHVDDYKNITCDKPWQLAGSPLAWVDTQLCIAETATVLVITVTVLVTVVAAIVMAERNLSWFGIAKLASIVCVCVFTLCWTGVLSRNCSCLHNAY</sequence>
<evidence type="ECO:0000256" key="3">
    <source>
        <dbReference type="ARBA" id="ARBA00022737"/>
    </source>
</evidence>
<keyword evidence="4" id="KW-0472">Membrane</keyword>
<dbReference type="InterPro" id="IPR050541">
    <property type="entry name" value="LRR_TM_domain-containing"/>
</dbReference>
<dbReference type="Proteomes" id="UP000694620">
    <property type="component" value="Chromosome 14"/>
</dbReference>
<reference evidence="7" key="3">
    <citation type="submission" date="2025-09" db="UniProtKB">
        <authorList>
            <consortium name="Ensembl"/>
        </authorList>
    </citation>
    <scope>IDENTIFICATION</scope>
</reference>
<feature type="domain" description="LRRNT" evidence="6">
    <location>
        <begin position="20"/>
        <end position="54"/>
    </location>
</feature>
<evidence type="ECO:0000256" key="5">
    <source>
        <dbReference type="SAM" id="SignalP"/>
    </source>
</evidence>
<dbReference type="Gene3D" id="3.80.10.10">
    <property type="entry name" value="Ribonuclease Inhibitor"/>
    <property type="match status" value="2"/>
</dbReference>
<gene>
    <name evidence="7" type="primary">LOC114664385</name>
</gene>
<keyword evidence="3" id="KW-0677">Repeat</keyword>
<dbReference type="InterPro" id="IPR000372">
    <property type="entry name" value="LRRNT"/>
</dbReference>
<name>A0A8C4SM53_ERPCA</name>
<dbReference type="InterPro" id="IPR032675">
    <property type="entry name" value="LRR_dom_sf"/>
</dbReference>
<dbReference type="PANTHER" id="PTHR24369">
    <property type="entry name" value="ANTIGEN BSP, PUTATIVE-RELATED"/>
    <property type="match status" value="1"/>
</dbReference>
<keyword evidence="2 5" id="KW-0732">Signal</keyword>
<keyword evidence="8" id="KW-1185">Reference proteome</keyword>
<dbReference type="SMART" id="SM00013">
    <property type="entry name" value="LRRNT"/>
    <property type="match status" value="1"/>
</dbReference>
<dbReference type="GO" id="GO:0005886">
    <property type="term" value="C:plasma membrane"/>
    <property type="evidence" value="ECO:0007669"/>
    <property type="project" value="TreeGrafter"/>
</dbReference>
<feature type="transmembrane region" description="Helical" evidence="4">
    <location>
        <begin position="259"/>
        <end position="277"/>
    </location>
</feature>
<dbReference type="GeneTree" id="ENSGT00940000155311"/>
<dbReference type="SMART" id="SM00369">
    <property type="entry name" value="LRR_TYP"/>
    <property type="match status" value="3"/>
</dbReference>
<dbReference type="InterPro" id="IPR001611">
    <property type="entry name" value="Leu-rich_rpt"/>
</dbReference>
<evidence type="ECO:0000256" key="1">
    <source>
        <dbReference type="ARBA" id="ARBA00022614"/>
    </source>
</evidence>
<accession>A0A8C4SM53</accession>
<organism evidence="7 8">
    <name type="scientific">Erpetoichthys calabaricus</name>
    <name type="common">Rope fish</name>
    <name type="synonym">Calamoichthys calabaricus</name>
    <dbReference type="NCBI Taxonomy" id="27687"/>
    <lineage>
        <taxon>Eukaryota</taxon>
        <taxon>Metazoa</taxon>
        <taxon>Chordata</taxon>
        <taxon>Craniata</taxon>
        <taxon>Vertebrata</taxon>
        <taxon>Euteleostomi</taxon>
        <taxon>Actinopterygii</taxon>
        <taxon>Polypteriformes</taxon>
        <taxon>Polypteridae</taxon>
        <taxon>Erpetoichthys</taxon>
    </lineage>
</organism>
<reference evidence="7" key="1">
    <citation type="submission" date="2021-06" db="EMBL/GenBank/DDBJ databases">
        <authorList>
            <consortium name="Wellcome Sanger Institute Data Sharing"/>
        </authorList>
    </citation>
    <scope>NUCLEOTIDE SEQUENCE [LARGE SCALE GENOMIC DNA]</scope>
</reference>
<evidence type="ECO:0000256" key="2">
    <source>
        <dbReference type="ARBA" id="ARBA00022729"/>
    </source>
</evidence>
<keyword evidence="1" id="KW-0433">Leucine-rich repeat</keyword>
<proteinExistence type="predicted"/>
<protein>
    <submittedName>
        <fullName evidence="7">Si:ch211-237i5.4</fullName>
    </submittedName>
</protein>
<keyword evidence="4" id="KW-1133">Transmembrane helix</keyword>
<feature type="signal peptide" evidence="5">
    <location>
        <begin position="1"/>
        <end position="17"/>
    </location>
</feature>
<dbReference type="SUPFAM" id="SSF52058">
    <property type="entry name" value="L domain-like"/>
    <property type="match status" value="1"/>
</dbReference>
<dbReference type="PANTHER" id="PTHR24369:SF210">
    <property type="entry name" value="CHAOPTIN-RELATED"/>
    <property type="match status" value="1"/>
</dbReference>
<keyword evidence="4" id="KW-0812">Transmembrane</keyword>
<dbReference type="PRINTS" id="PR00019">
    <property type="entry name" value="LEURICHRPT"/>
</dbReference>
<evidence type="ECO:0000259" key="6">
    <source>
        <dbReference type="SMART" id="SM00013"/>
    </source>
</evidence>
<dbReference type="AlphaFoldDB" id="A0A8C4SM53"/>
<dbReference type="Ensembl" id="ENSECRT00000019411.1">
    <property type="protein sequence ID" value="ENSECRP00000019020.1"/>
    <property type="gene ID" value="ENSECRG00000012714.1"/>
</dbReference>
<feature type="transmembrane region" description="Helical" evidence="4">
    <location>
        <begin position="227"/>
        <end position="247"/>
    </location>
</feature>
<evidence type="ECO:0000313" key="7">
    <source>
        <dbReference type="Ensembl" id="ENSECRP00000019020.1"/>
    </source>
</evidence>
<evidence type="ECO:0000256" key="4">
    <source>
        <dbReference type="SAM" id="Phobius"/>
    </source>
</evidence>
<evidence type="ECO:0000313" key="8">
    <source>
        <dbReference type="Proteomes" id="UP000694620"/>
    </source>
</evidence>
<dbReference type="PROSITE" id="PS51450">
    <property type="entry name" value="LRR"/>
    <property type="match status" value="1"/>
</dbReference>
<feature type="chain" id="PRO_5034549064" evidence="5">
    <location>
        <begin position="18"/>
        <end position="287"/>
    </location>
</feature>
<dbReference type="InterPro" id="IPR003591">
    <property type="entry name" value="Leu-rich_rpt_typical-subtyp"/>
</dbReference>